<proteinExistence type="predicted"/>
<dbReference type="RefSeq" id="WP_037444306.1">
    <property type="nucleotide sequence ID" value="NZ_JNFF01000116.1"/>
</dbReference>
<dbReference type="EMBL" id="JNFF01000116">
    <property type="protein sequence ID" value="KEQ28417.1"/>
    <property type="molecule type" value="Genomic_DNA"/>
</dbReference>
<organism evidence="1 2">
    <name type="scientific">Pedobacter antarcticus 4BY</name>
    <dbReference type="NCBI Taxonomy" id="1358423"/>
    <lineage>
        <taxon>Bacteria</taxon>
        <taxon>Pseudomonadati</taxon>
        <taxon>Bacteroidota</taxon>
        <taxon>Sphingobacteriia</taxon>
        <taxon>Sphingobacteriales</taxon>
        <taxon>Sphingobacteriaceae</taxon>
        <taxon>Pedobacter</taxon>
    </lineage>
</organism>
<comment type="caution">
    <text evidence="1">The sequence shown here is derived from an EMBL/GenBank/DDBJ whole genome shotgun (WGS) entry which is preliminary data.</text>
</comment>
<evidence type="ECO:0008006" key="3">
    <source>
        <dbReference type="Google" id="ProtNLM"/>
    </source>
</evidence>
<name>A0A081PCJ4_9SPHI</name>
<evidence type="ECO:0000313" key="2">
    <source>
        <dbReference type="Proteomes" id="UP000028007"/>
    </source>
</evidence>
<dbReference type="Proteomes" id="UP000028007">
    <property type="component" value="Unassembled WGS sequence"/>
</dbReference>
<dbReference type="OrthoDB" id="770284at2"/>
<protein>
    <recommendedName>
        <fullName evidence="3">DUF1292 domain-containing protein</fullName>
    </recommendedName>
</protein>
<accession>A0A081PCJ4</accession>
<gene>
    <name evidence="1" type="ORF">N180_01940</name>
</gene>
<sequence length="77" mass="9080">MEDIIYNFTVSYEGAEIQVRITETEIDEEVFFYVEIPGEEKFEIFLSEDDEWVTNDENGLEEDLILLIGDKFESMQS</sequence>
<reference evidence="1 2" key="1">
    <citation type="journal article" date="1992" name="Int. J. Syst. Bacteriol.">
        <title>Sphingobacterium antarcticus sp. nov. a Psychrotrophic Bacterium from the Soils of Schirmacher Oasis, Antarctica.</title>
        <authorList>
            <person name="Shivaji S."/>
            <person name="Ray M.K."/>
            <person name="Rao N.S."/>
            <person name="Saiserr L."/>
            <person name="Jagannadham M.V."/>
            <person name="Kumar G.S."/>
            <person name="Reddy G."/>
            <person name="Bhargava P.M."/>
        </authorList>
    </citation>
    <scope>NUCLEOTIDE SEQUENCE [LARGE SCALE GENOMIC DNA]</scope>
    <source>
        <strain evidence="1 2">4BY</strain>
    </source>
</reference>
<dbReference type="AlphaFoldDB" id="A0A081PCJ4"/>
<keyword evidence="2" id="KW-1185">Reference proteome</keyword>
<evidence type="ECO:0000313" key="1">
    <source>
        <dbReference type="EMBL" id="KEQ28417.1"/>
    </source>
</evidence>